<keyword evidence="15" id="KW-1185">Reference proteome</keyword>
<dbReference type="InterPro" id="IPR038763">
    <property type="entry name" value="DHH_sf"/>
</dbReference>
<dbReference type="GO" id="GO:0016779">
    <property type="term" value="F:nucleotidyltransferase activity"/>
    <property type="evidence" value="ECO:0007669"/>
    <property type="project" value="UniProtKB-KW"/>
</dbReference>
<dbReference type="SUPFAM" id="SSF64182">
    <property type="entry name" value="DHH phosphoesterases"/>
    <property type="match status" value="1"/>
</dbReference>
<evidence type="ECO:0000256" key="12">
    <source>
        <dbReference type="RuleBase" id="RU003953"/>
    </source>
</evidence>
<keyword evidence="6" id="KW-0548">Nucleotidyltransferase</keyword>
<dbReference type="SUPFAM" id="SSF81891">
    <property type="entry name" value="Poly A polymerase C-terminal region-like"/>
    <property type="match status" value="1"/>
</dbReference>
<protein>
    <submittedName>
        <fullName evidence="14">tRNA nucleotidyltransferase (CCA-adding enzyme)</fullName>
    </submittedName>
</protein>
<comment type="similarity">
    <text evidence="2 12">Belongs to the tRNA nucleotidyltransferase/poly(A) polymerase family.</text>
</comment>
<evidence type="ECO:0000256" key="1">
    <source>
        <dbReference type="ARBA" id="ARBA00001946"/>
    </source>
</evidence>
<keyword evidence="7" id="KW-0479">Metal-binding</keyword>
<dbReference type="EMBL" id="OBEI01000001">
    <property type="protein sequence ID" value="SNZ03122.1"/>
    <property type="molecule type" value="Genomic_DNA"/>
</dbReference>
<dbReference type="Proteomes" id="UP000219036">
    <property type="component" value="Unassembled WGS sequence"/>
</dbReference>
<proteinExistence type="inferred from homology"/>
<evidence type="ECO:0000313" key="14">
    <source>
        <dbReference type="EMBL" id="SNZ03122.1"/>
    </source>
</evidence>
<evidence type="ECO:0000256" key="10">
    <source>
        <dbReference type="ARBA" id="ARBA00022884"/>
    </source>
</evidence>
<dbReference type="Gene3D" id="1.10.3090.10">
    <property type="entry name" value="cca-adding enzyme, domain 2"/>
    <property type="match status" value="1"/>
</dbReference>
<dbReference type="PROSITE" id="PS51371">
    <property type="entry name" value="CBS"/>
    <property type="match status" value="1"/>
</dbReference>
<dbReference type="PANTHER" id="PTHR47788">
    <property type="entry name" value="POLYA POLYMERASE"/>
    <property type="match status" value="1"/>
</dbReference>
<keyword evidence="9" id="KW-0460">Magnesium</keyword>
<dbReference type="PANTHER" id="PTHR47788:SF1">
    <property type="entry name" value="A-ADDING TRNA NUCLEOTIDYLTRANSFERASE"/>
    <property type="match status" value="1"/>
</dbReference>
<dbReference type="InterPro" id="IPR052390">
    <property type="entry name" value="tRNA_nt/polyA_polymerase"/>
</dbReference>
<keyword evidence="8" id="KW-0547">Nucleotide-binding</keyword>
<dbReference type="InterPro" id="IPR046342">
    <property type="entry name" value="CBS_dom_sf"/>
</dbReference>
<dbReference type="InterPro" id="IPR000644">
    <property type="entry name" value="CBS_dom"/>
</dbReference>
<evidence type="ECO:0000256" key="3">
    <source>
        <dbReference type="ARBA" id="ARBA00022555"/>
    </source>
</evidence>
<evidence type="ECO:0000256" key="2">
    <source>
        <dbReference type="ARBA" id="ARBA00007265"/>
    </source>
</evidence>
<keyword evidence="5" id="KW-0819">tRNA processing</keyword>
<dbReference type="InterPro" id="IPR043519">
    <property type="entry name" value="NT_sf"/>
</dbReference>
<dbReference type="InterPro" id="IPR002646">
    <property type="entry name" value="PolA_pol_head_dom"/>
</dbReference>
<keyword evidence="4 12" id="KW-0808">Transferase</keyword>
<dbReference type="SUPFAM" id="SSF81301">
    <property type="entry name" value="Nucleotidyltransferase"/>
    <property type="match status" value="1"/>
</dbReference>
<dbReference type="GO" id="GO:0046872">
    <property type="term" value="F:metal ion binding"/>
    <property type="evidence" value="ECO:0007669"/>
    <property type="project" value="UniProtKB-KW"/>
</dbReference>
<dbReference type="AlphaFoldDB" id="A0A285N103"/>
<evidence type="ECO:0000256" key="9">
    <source>
        <dbReference type="ARBA" id="ARBA00022842"/>
    </source>
</evidence>
<dbReference type="SUPFAM" id="SSF54631">
    <property type="entry name" value="CBS-domain pair"/>
    <property type="match status" value="1"/>
</dbReference>
<dbReference type="GO" id="GO:0000166">
    <property type="term" value="F:nucleotide binding"/>
    <property type="evidence" value="ECO:0007669"/>
    <property type="project" value="UniProtKB-KW"/>
</dbReference>
<organism evidence="14 15">
    <name type="scientific">Persephonella hydrogeniphila</name>
    <dbReference type="NCBI Taxonomy" id="198703"/>
    <lineage>
        <taxon>Bacteria</taxon>
        <taxon>Pseudomonadati</taxon>
        <taxon>Aquificota</taxon>
        <taxon>Aquificia</taxon>
        <taxon>Aquificales</taxon>
        <taxon>Hydrogenothermaceae</taxon>
        <taxon>Persephonella</taxon>
    </lineage>
</organism>
<evidence type="ECO:0000256" key="6">
    <source>
        <dbReference type="ARBA" id="ARBA00022695"/>
    </source>
</evidence>
<dbReference type="Gene3D" id="3.90.1640.10">
    <property type="entry name" value="inorganic pyrophosphatase (n-terminal core)"/>
    <property type="match status" value="1"/>
</dbReference>
<dbReference type="CDD" id="cd05398">
    <property type="entry name" value="NT_ClassII-CCAase"/>
    <property type="match status" value="1"/>
</dbReference>
<comment type="cofactor">
    <cofactor evidence="1">
        <name>Mg(2+)</name>
        <dbReference type="ChEBI" id="CHEBI:18420"/>
    </cofactor>
</comment>
<sequence length="865" mass="100063">MQVVFLSDGADLDALSTGYGITLLYPEAKILIPSAVSTTVKLAYKRFENLLKNRTVSYKDLKEIDTLFLSDTNNYKNAVKKLKEFITDKTKIIIYDHHPVREKLPKNIIRKIKNTGAAATIVVNEIKKKKVELSPDDSTVLALGIYEDTGSFTYNSTTEKDLQAAAYLLKKGADLDTIKNIIEERIDQEQIYIIHQLVENIQYFILKDKKIIFTFAYYDRYIPDISAFLHMIKPLQEADAFFVLINEKGKTSIIARSKRKDIDVGKIMSYLGGGGHYTAASATVKGLTVQEIKNYIEGVLLSEAYKNKKIADFMSKDIITVPKNTQIIQIKELIDKAPVLFVINEKGKFTGIVLSRVLKESLRHGIENVNIENFVIDSIITFEPETTLSEAEKMITLSSQEYFPVLKNGIPVGVINRTYIIKILHGQVFDSEKDIFISRERIKPKFMNYEKKLQKYLPEHIFHHLKEIGKISKKLGFSTYLVGGIVRDIVLGKKNLDIDLIVEGDAIKLAKEYAKEKGYPFHTFDEFMTAQITLDTGEKIDLATARKETYTHPGAYPKVEKATIKEDLYRRDFTINTLAIELTEGKFGILIDFFNGLKDIKDKMIRILHQLSFIEDPIRILRALRFAGRLGFRLGKPTEKLLKLAVDENMLDVAPTGRINLELNYSLNEEKVIDILMLMNRYRVLHSLIPEFYMDEKREEILNRLRDTIMSFEMFFDIKIDRVSNYLLALTYHLPFDISYKLLEKYHFSKSVKFFEEYYEVKDILREIPEKDSDLYKKIKFIRKDILVYICASSEIELSERIIKILKKEEEKQLLISGKDLKELGIPPSPLYKKIIDDVFKKYLDDEIRSKKEAFEYVKQRYIQP</sequence>
<evidence type="ECO:0000256" key="8">
    <source>
        <dbReference type="ARBA" id="ARBA00022741"/>
    </source>
</evidence>
<evidence type="ECO:0000313" key="15">
    <source>
        <dbReference type="Proteomes" id="UP000219036"/>
    </source>
</evidence>
<evidence type="ECO:0000256" key="4">
    <source>
        <dbReference type="ARBA" id="ARBA00022679"/>
    </source>
</evidence>
<dbReference type="InterPro" id="IPR003156">
    <property type="entry name" value="DHHA1_dom"/>
</dbReference>
<reference evidence="15" key="1">
    <citation type="submission" date="2017-09" db="EMBL/GenBank/DDBJ databases">
        <authorList>
            <person name="Varghese N."/>
            <person name="Submissions S."/>
        </authorList>
    </citation>
    <scope>NUCLEOTIDE SEQUENCE [LARGE SCALE GENOMIC DNA]</scope>
    <source>
        <strain evidence="15">DSM 15103</strain>
    </source>
</reference>
<name>A0A285N103_9AQUI</name>
<dbReference type="GO" id="GO:0000049">
    <property type="term" value="F:tRNA binding"/>
    <property type="evidence" value="ECO:0007669"/>
    <property type="project" value="UniProtKB-KW"/>
</dbReference>
<dbReference type="Gene3D" id="3.30.460.10">
    <property type="entry name" value="Beta Polymerase, domain 2"/>
    <property type="match status" value="1"/>
</dbReference>
<dbReference type="Pfam" id="PF01743">
    <property type="entry name" value="PolyA_pol"/>
    <property type="match status" value="1"/>
</dbReference>
<evidence type="ECO:0000256" key="11">
    <source>
        <dbReference type="PROSITE-ProRule" id="PRU00703"/>
    </source>
</evidence>
<keyword evidence="10 12" id="KW-0694">RNA-binding</keyword>
<dbReference type="Gene3D" id="3.10.580.10">
    <property type="entry name" value="CBS-domain"/>
    <property type="match status" value="1"/>
</dbReference>
<dbReference type="Pfam" id="PF00571">
    <property type="entry name" value="CBS"/>
    <property type="match status" value="2"/>
</dbReference>
<dbReference type="CDD" id="cd02205">
    <property type="entry name" value="CBS_pair_SF"/>
    <property type="match status" value="1"/>
</dbReference>
<keyword evidence="11" id="KW-0129">CBS domain</keyword>
<dbReference type="GO" id="GO:0008033">
    <property type="term" value="P:tRNA processing"/>
    <property type="evidence" value="ECO:0007669"/>
    <property type="project" value="UniProtKB-KW"/>
</dbReference>
<dbReference type="RefSeq" id="WP_180753922.1">
    <property type="nucleotide sequence ID" value="NZ_OBEI01000001.1"/>
</dbReference>
<evidence type="ECO:0000259" key="13">
    <source>
        <dbReference type="PROSITE" id="PS51371"/>
    </source>
</evidence>
<evidence type="ECO:0000256" key="5">
    <source>
        <dbReference type="ARBA" id="ARBA00022694"/>
    </source>
</evidence>
<feature type="domain" description="CBS" evidence="13">
    <location>
        <begin position="375"/>
        <end position="431"/>
    </location>
</feature>
<dbReference type="Gene3D" id="3.10.310.30">
    <property type="match status" value="1"/>
</dbReference>
<keyword evidence="3" id="KW-0820">tRNA-binding</keyword>
<evidence type="ECO:0000256" key="7">
    <source>
        <dbReference type="ARBA" id="ARBA00022723"/>
    </source>
</evidence>
<dbReference type="Pfam" id="PF02272">
    <property type="entry name" value="DHHA1"/>
    <property type="match status" value="1"/>
</dbReference>
<accession>A0A285N103</accession>
<gene>
    <name evidence="14" type="ORF">SAMN06265182_0299</name>
</gene>